<keyword evidence="9" id="KW-1185">Reference proteome</keyword>
<accession>A0AAE1ECC5</accession>
<keyword evidence="4" id="KW-0234">DNA repair</keyword>
<dbReference type="PANTHER" id="PTHR12132:SF1">
    <property type="entry name" value="DNA REPAIR PROTEIN RAD52 HOMOLOG"/>
    <property type="match status" value="1"/>
</dbReference>
<dbReference type="GO" id="GO:0005634">
    <property type="term" value="C:nucleus"/>
    <property type="evidence" value="ECO:0007669"/>
    <property type="project" value="InterPro"/>
</dbReference>
<evidence type="ECO:0000313" key="9">
    <source>
        <dbReference type="Proteomes" id="UP001283361"/>
    </source>
</evidence>
<feature type="compositionally biased region" description="Basic and acidic residues" evidence="7">
    <location>
        <begin position="254"/>
        <end position="265"/>
    </location>
</feature>
<evidence type="ECO:0000256" key="4">
    <source>
        <dbReference type="ARBA" id="ARBA00023204"/>
    </source>
</evidence>
<feature type="region of interest" description="Disordered" evidence="7">
    <location>
        <begin position="197"/>
        <end position="218"/>
    </location>
</feature>
<dbReference type="FunFam" id="3.30.390.80:FF:000001">
    <property type="entry name" value="DNA repair protein RAD52 homolog"/>
    <property type="match status" value="1"/>
</dbReference>
<feature type="region of interest" description="Disordered" evidence="7">
    <location>
        <begin position="362"/>
        <end position="390"/>
    </location>
</feature>
<keyword evidence="2" id="KW-0227">DNA damage</keyword>
<comment type="similarity">
    <text evidence="1">Belongs to the RAD52 family.</text>
</comment>
<dbReference type="NCBIfam" id="TIGR00607">
    <property type="entry name" value="rad52"/>
    <property type="match status" value="1"/>
</dbReference>
<dbReference type="Pfam" id="PF04098">
    <property type="entry name" value="Rad52_Rad22"/>
    <property type="match status" value="1"/>
</dbReference>
<feature type="region of interest" description="Disordered" evidence="7">
    <location>
        <begin position="233"/>
        <end position="277"/>
    </location>
</feature>
<dbReference type="InterPro" id="IPR004585">
    <property type="entry name" value="DNA_recomb/repair_Rad52"/>
</dbReference>
<sequence>MAESASFGQQEYTLEEEVALQRSLRQRLGPEFISQRTGAAGLKLAYIEGWRLTNLANETFGFNGWSHSVTQQTVDFVDFINGKFYVGVSALVRVQIKNGAFHEDLGYGVSEGMKSKGQALEKAKKESVTDGLKRALKSFGNSLGNCLGDKDYLKCINRAPKAPSQTYNICDMKRQVEDPLINRSRVLRKRSAPTVGISSFNSAPKTWSGSNKETQDEVNMPAPQVPAIKKENAAGVASVSGASDGLDLSSFPRHNSEPDLGEKSPRPRSISDLAGKPVTVDITEKARKERLMKVEQKKKAFQASLDKSEMVPDRKSAHEVNPRDVLIEKDDYDEIDLWSQAVYADDLSALDSLAMDSAFEGKGIAGIGSDRPDSSANDLKKCRISEAPKR</sequence>
<dbReference type="GO" id="GO:0006312">
    <property type="term" value="P:mitotic recombination"/>
    <property type="evidence" value="ECO:0007669"/>
    <property type="project" value="TreeGrafter"/>
</dbReference>
<evidence type="ECO:0000256" key="5">
    <source>
        <dbReference type="ARBA" id="ARBA00053354"/>
    </source>
</evidence>
<dbReference type="InterPro" id="IPR007232">
    <property type="entry name" value="Rad52_Rad59_Rad22"/>
</dbReference>
<dbReference type="InterPro" id="IPR042525">
    <property type="entry name" value="Rad52_Rad59_Rad22_sf"/>
</dbReference>
<dbReference type="EMBL" id="JAWDGP010000422">
    <property type="protein sequence ID" value="KAK3800773.1"/>
    <property type="molecule type" value="Genomic_DNA"/>
</dbReference>
<dbReference type="PANTHER" id="PTHR12132">
    <property type="entry name" value="DNA REPAIR AND RECOMBINATION PROTEIN RAD52, RAD59"/>
    <property type="match status" value="1"/>
</dbReference>
<organism evidence="8 9">
    <name type="scientific">Elysia crispata</name>
    <name type="common">lettuce slug</name>
    <dbReference type="NCBI Taxonomy" id="231223"/>
    <lineage>
        <taxon>Eukaryota</taxon>
        <taxon>Metazoa</taxon>
        <taxon>Spiralia</taxon>
        <taxon>Lophotrochozoa</taxon>
        <taxon>Mollusca</taxon>
        <taxon>Gastropoda</taxon>
        <taxon>Heterobranchia</taxon>
        <taxon>Euthyneura</taxon>
        <taxon>Panpulmonata</taxon>
        <taxon>Sacoglossa</taxon>
        <taxon>Placobranchoidea</taxon>
        <taxon>Plakobranchidae</taxon>
        <taxon>Elysia</taxon>
    </lineage>
</organism>
<feature type="compositionally biased region" description="Basic and acidic residues" evidence="7">
    <location>
        <begin position="370"/>
        <end position="390"/>
    </location>
</feature>
<evidence type="ECO:0000256" key="2">
    <source>
        <dbReference type="ARBA" id="ARBA00022763"/>
    </source>
</evidence>
<dbReference type="GO" id="GO:0000730">
    <property type="term" value="P:DNA recombinase assembly"/>
    <property type="evidence" value="ECO:0007669"/>
    <property type="project" value="InterPro"/>
</dbReference>
<dbReference type="AlphaFoldDB" id="A0AAE1ECC5"/>
<feature type="compositionally biased region" description="Polar residues" evidence="7">
    <location>
        <begin position="197"/>
        <end position="212"/>
    </location>
</feature>
<protein>
    <recommendedName>
        <fullName evidence="6">DNA repair protein RAD52 homolog</fullName>
    </recommendedName>
</protein>
<evidence type="ECO:0000313" key="8">
    <source>
        <dbReference type="EMBL" id="KAK3800773.1"/>
    </source>
</evidence>
<gene>
    <name evidence="8" type="ORF">RRG08_003177</name>
</gene>
<dbReference type="Gene3D" id="3.30.390.80">
    <property type="entry name" value="DNA repair protein Rad52/59/22"/>
    <property type="match status" value="1"/>
</dbReference>
<evidence type="ECO:0000256" key="7">
    <source>
        <dbReference type="SAM" id="MobiDB-lite"/>
    </source>
</evidence>
<comment type="caution">
    <text evidence="8">The sequence shown here is derived from an EMBL/GenBank/DDBJ whole genome shotgun (WGS) entry which is preliminary data.</text>
</comment>
<name>A0AAE1ECC5_9GAST</name>
<keyword evidence="3" id="KW-0233">DNA recombination</keyword>
<comment type="function">
    <text evidence="5">Involved in double-stranded break repair. Plays a central role in genetic recombination and DNA repair by promoting the annealing of complementary single-stranded DNA and by stimulation of the RAD51 recombinase.</text>
</comment>
<evidence type="ECO:0000256" key="1">
    <source>
        <dbReference type="ARBA" id="ARBA00006638"/>
    </source>
</evidence>
<dbReference type="Proteomes" id="UP001283361">
    <property type="component" value="Unassembled WGS sequence"/>
</dbReference>
<dbReference type="SUPFAM" id="SSF54768">
    <property type="entry name" value="dsRNA-binding domain-like"/>
    <property type="match status" value="1"/>
</dbReference>
<feature type="compositionally biased region" description="Low complexity" evidence="7">
    <location>
        <begin position="233"/>
        <end position="243"/>
    </location>
</feature>
<evidence type="ECO:0000256" key="6">
    <source>
        <dbReference type="ARBA" id="ARBA00073403"/>
    </source>
</evidence>
<dbReference type="GO" id="GO:0010792">
    <property type="term" value="P:DNA double-strand break processing involved in repair via single-strand annealing"/>
    <property type="evidence" value="ECO:0007669"/>
    <property type="project" value="UniProtKB-ARBA"/>
</dbReference>
<proteinExistence type="inferred from homology"/>
<dbReference type="InterPro" id="IPR041247">
    <property type="entry name" value="Rad52_fam"/>
</dbReference>
<evidence type="ECO:0000256" key="3">
    <source>
        <dbReference type="ARBA" id="ARBA00023172"/>
    </source>
</evidence>
<reference evidence="8" key="1">
    <citation type="journal article" date="2023" name="G3 (Bethesda)">
        <title>A reference genome for the long-term kleptoplast-retaining sea slug Elysia crispata morphotype clarki.</title>
        <authorList>
            <person name="Eastman K.E."/>
            <person name="Pendleton A.L."/>
            <person name="Shaikh M.A."/>
            <person name="Suttiyut T."/>
            <person name="Ogas R."/>
            <person name="Tomko P."/>
            <person name="Gavelis G."/>
            <person name="Widhalm J.R."/>
            <person name="Wisecaver J.H."/>
        </authorList>
    </citation>
    <scope>NUCLEOTIDE SEQUENCE</scope>
    <source>
        <strain evidence="8">ECLA1</strain>
    </source>
</reference>